<dbReference type="RefSeq" id="XP_069210341.1">
    <property type="nucleotide sequence ID" value="XM_069352923.1"/>
</dbReference>
<dbReference type="Proteomes" id="UP001565368">
    <property type="component" value="Unassembled WGS sequence"/>
</dbReference>
<reference evidence="3 4" key="1">
    <citation type="submission" date="2023-08" db="EMBL/GenBank/DDBJ databases">
        <title>Annotated Genome Sequence of Vanrija albida AlHP1.</title>
        <authorList>
            <person name="Herzog R."/>
        </authorList>
    </citation>
    <scope>NUCLEOTIDE SEQUENCE [LARGE SCALE GENOMIC DNA]</scope>
    <source>
        <strain evidence="3 4">AlHP1</strain>
    </source>
</reference>
<sequence length="724" mass="80612">MAASDVSMAGSSLLDLPGEILELILSSLGPSDISRVQRTCSAFRDMYLNSPDLRYRFALQTSGYLDVAKRGEVVRASIERPGSPLETNIKSPHTGRARPTLATVTLAPWSTEPPATRADYSALSTAEKAAALAARERRWDALEPAQIRTFTVSGRTGVYELQEGIFLMCEDQVLGVDKPRVIRLIPLPSVEDPDLEDPILDSVAIKVGFPIADLTMDPTQDLIVVSEYDPAPVRRLMPPPCNRYHLLAMSTGEPHPLASMPFLDFPPANVPTLWPRQLIQVMGDTLVALVSRNGFLRGISAGEEELVAWNWKTGEVLGRLKIGHTLTECSFAMLTPTTVLLSTASILDMSQPEVIDIHPPAIQILSFARDPALPKPTIAVPLTLDQNDHDSPRPTVIAKLLLPELANMTSIERFDMRPDPPFPPTSPKNQTLGRGKPFTQDPSRGVVVFEILVVGEDLPEFSYELFVLRETFVQMAHEGEERMRRAWTSPRRSGVGADDMLPNAVLRTYHWAEWGEQNARLQRQFQQRQRNWVCSCSGYRFASLQPHQDEDEEPDRDDCVDLVVFDFSPTSVRRTRAEMENQRDGSPKRRADQGDEDTPESRDSEALDKPDPKDRADGAGETTGKELQFDHARVRALGFTGHSANAEAYGRAEYRVELHDEPTEIPPGHGWAETVITRLPYRSATRTLYGRPNGVMIDDQRVLAVCTIDQRTAAIRQEVTTLCM</sequence>
<feature type="region of interest" description="Disordered" evidence="1">
    <location>
        <begin position="573"/>
        <end position="628"/>
    </location>
</feature>
<dbReference type="CDD" id="cd09917">
    <property type="entry name" value="F-box_SF"/>
    <property type="match status" value="1"/>
</dbReference>
<proteinExistence type="predicted"/>
<feature type="domain" description="F-box" evidence="2">
    <location>
        <begin position="10"/>
        <end position="58"/>
    </location>
</feature>
<dbReference type="GeneID" id="95985450"/>
<evidence type="ECO:0000313" key="3">
    <source>
        <dbReference type="EMBL" id="KAL1410397.1"/>
    </source>
</evidence>
<comment type="caution">
    <text evidence="3">The sequence shown here is derived from an EMBL/GenBank/DDBJ whole genome shotgun (WGS) entry which is preliminary data.</text>
</comment>
<dbReference type="Pfam" id="PF12937">
    <property type="entry name" value="F-box-like"/>
    <property type="match status" value="1"/>
</dbReference>
<protein>
    <recommendedName>
        <fullName evidence="2">F-box domain-containing protein</fullName>
    </recommendedName>
</protein>
<evidence type="ECO:0000256" key="1">
    <source>
        <dbReference type="SAM" id="MobiDB-lite"/>
    </source>
</evidence>
<feature type="region of interest" description="Disordered" evidence="1">
    <location>
        <begin position="414"/>
        <end position="439"/>
    </location>
</feature>
<dbReference type="InterPro" id="IPR036047">
    <property type="entry name" value="F-box-like_dom_sf"/>
</dbReference>
<dbReference type="InterPro" id="IPR001810">
    <property type="entry name" value="F-box_dom"/>
</dbReference>
<keyword evidence="4" id="KW-1185">Reference proteome</keyword>
<evidence type="ECO:0000313" key="4">
    <source>
        <dbReference type="Proteomes" id="UP001565368"/>
    </source>
</evidence>
<feature type="compositionally biased region" description="Basic and acidic residues" evidence="1">
    <location>
        <begin position="575"/>
        <end position="628"/>
    </location>
</feature>
<dbReference type="PROSITE" id="PS50181">
    <property type="entry name" value="FBOX"/>
    <property type="match status" value="1"/>
</dbReference>
<evidence type="ECO:0000259" key="2">
    <source>
        <dbReference type="PROSITE" id="PS50181"/>
    </source>
</evidence>
<organism evidence="3 4">
    <name type="scientific">Vanrija albida</name>
    <dbReference type="NCBI Taxonomy" id="181172"/>
    <lineage>
        <taxon>Eukaryota</taxon>
        <taxon>Fungi</taxon>
        <taxon>Dikarya</taxon>
        <taxon>Basidiomycota</taxon>
        <taxon>Agaricomycotina</taxon>
        <taxon>Tremellomycetes</taxon>
        <taxon>Trichosporonales</taxon>
        <taxon>Trichosporonaceae</taxon>
        <taxon>Vanrija</taxon>
    </lineage>
</organism>
<accession>A0ABR3Q6Y0</accession>
<name>A0ABR3Q6Y0_9TREE</name>
<dbReference type="SUPFAM" id="SSF81383">
    <property type="entry name" value="F-box domain"/>
    <property type="match status" value="1"/>
</dbReference>
<dbReference type="EMBL" id="JBBXJM010000003">
    <property type="protein sequence ID" value="KAL1410397.1"/>
    <property type="molecule type" value="Genomic_DNA"/>
</dbReference>
<gene>
    <name evidence="3" type="ORF">Q8F55_004407</name>
</gene>